<protein>
    <submittedName>
        <fullName evidence="2">Transposase</fullName>
    </submittedName>
</protein>
<dbReference type="Gene3D" id="3.30.420.10">
    <property type="entry name" value="Ribonuclease H-like superfamily/Ribonuclease H"/>
    <property type="match status" value="1"/>
</dbReference>
<dbReference type="GO" id="GO:0003676">
    <property type="term" value="F:nucleic acid binding"/>
    <property type="evidence" value="ECO:0007669"/>
    <property type="project" value="InterPro"/>
</dbReference>
<accession>A0A914E062</accession>
<keyword evidence="1" id="KW-1185">Reference proteome</keyword>
<organism evidence="1 2">
    <name type="scientific">Acrobeloides nanus</name>
    <dbReference type="NCBI Taxonomy" id="290746"/>
    <lineage>
        <taxon>Eukaryota</taxon>
        <taxon>Metazoa</taxon>
        <taxon>Ecdysozoa</taxon>
        <taxon>Nematoda</taxon>
        <taxon>Chromadorea</taxon>
        <taxon>Rhabditida</taxon>
        <taxon>Tylenchina</taxon>
        <taxon>Cephalobomorpha</taxon>
        <taxon>Cephaloboidea</taxon>
        <taxon>Cephalobidae</taxon>
        <taxon>Acrobeloides</taxon>
    </lineage>
</organism>
<dbReference type="Proteomes" id="UP000887540">
    <property type="component" value="Unplaced"/>
</dbReference>
<dbReference type="WBParaSite" id="ACRNAN_scaffold4846.g25279.t1">
    <property type="protein sequence ID" value="ACRNAN_scaffold4846.g25279.t1"/>
    <property type="gene ID" value="ACRNAN_scaffold4846.g25279"/>
</dbReference>
<name>A0A914E062_9BILA</name>
<evidence type="ECO:0000313" key="1">
    <source>
        <dbReference type="Proteomes" id="UP000887540"/>
    </source>
</evidence>
<dbReference type="PANTHER" id="PTHR47326">
    <property type="entry name" value="TRANSPOSABLE ELEMENT TC3 TRANSPOSASE-LIKE PROTEIN"/>
    <property type="match status" value="1"/>
</dbReference>
<evidence type="ECO:0000313" key="2">
    <source>
        <dbReference type="WBParaSite" id="ACRNAN_scaffold4846.g25279.t1"/>
    </source>
</evidence>
<dbReference type="PANTHER" id="PTHR47326:SF1">
    <property type="entry name" value="HTH PSQ-TYPE DOMAIN-CONTAINING PROTEIN"/>
    <property type="match status" value="1"/>
</dbReference>
<dbReference type="InterPro" id="IPR036397">
    <property type="entry name" value="RNaseH_sf"/>
</dbReference>
<reference evidence="2" key="1">
    <citation type="submission" date="2022-11" db="UniProtKB">
        <authorList>
            <consortium name="WormBaseParasite"/>
        </authorList>
    </citation>
    <scope>IDENTIFICATION</scope>
</reference>
<proteinExistence type="predicted"/>
<sequence>MVVFTKDLSTKTRGPVIPPDLNPCDYRLWAWMKQRVYEESMPNTLEELRRRILQAWDDLPTDLIQEWLREFPARLKKTIDNKGVQIQQYFNKI</sequence>
<dbReference type="AlphaFoldDB" id="A0A914E062"/>